<sequence>MICRCTSCCVGGGAARDAVVSDESVEDGCCGESPAKLGGG</sequence>
<reference evidence="1" key="2">
    <citation type="journal article" date="2015" name="Data Brief">
        <title>Shoot transcriptome of the giant reed, Arundo donax.</title>
        <authorList>
            <person name="Barrero R.A."/>
            <person name="Guerrero F.D."/>
            <person name="Moolhuijzen P."/>
            <person name="Goolsby J.A."/>
            <person name="Tidwell J."/>
            <person name="Bellgard S.E."/>
            <person name="Bellgard M.I."/>
        </authorList>
    </citation>
    <scope>NUCLEOTIDE SEQUENCE</scope>
    <source>
        <tissue evidence="1">Shoot tissue taken approximately 20 cm above the soil surface</tissue>
    </source>
</reference>
<dbReference type="EMBL" id="GBRH01230786">
    <property type="protein sequence ID" value="JAD67109.1"/>
    <property type="molecule type" value="Transcribed_RNA"/>
</dbReference>
<evidence type="ECO:0000313" key="1">
    <source>
        <dbReference type="EMBL" id="JAD67109.1"/>
    </source>
</evidence>
<proteinExistence type="predicted"/>
<name>A0A0A9BSY9_ARUDO</name>
<reference evidence="1" key="1">
    <citation type="submission" date="2014-09" db="EMBL/GenBank/DDBJ databases">
        <authorList>
            <person name="Magalhaes I.L.F."/>
            <person name="Oliveira U."/>
            <person name="Santos F.R."/>
            <person name="Vidigal T.H.D.A."/>
            <person name="Brescovit A.D."/>
            <person name="Santos A.J."/>
        </authorList>
    </citation>
    <scope>NUCLEOTIDE SEQUENCE</scope>
    <source>
        <tissue evidence="1">Shoot tissue taken approximately 20 cm above the soil surface</tissue>
    </source>
</reference>
<organism evidence="1">
    <name type="scientific">Arundo donax</name>
    <name type="common">Giant reed</name>
    <name type="synonym">Donax arundinaceus</name>
    <dbReference type="NCBI Taxonomy" id="35708"/>
    <lineage>
        <taxon>Eukaryota</taxon>
        <taxon>Viridiplantae</taxon>
        <taxon>Streptophyta</taxon>
        <taxon>Embryophyta</taxon>
        <taxon>Tracheophyta</taxon>
        <taxon>Spermatophyta</taxon>
        <taxon>Magnoliopsida</taxon>
        <taxon>Liliopsida</taxon>
        <taxon>Poales</taxon>
        <taxon>Poaceae</taxon>
        <taxon>PACMAD clade</taxon>
        <taxon>Arundinoideae</taxon>
        <taxon>Arundineae</taxon>
        <taxon>Arundo</taxon>
    </lineage>
</organism>
<dbReference type="AlphaFoldDB" id="A0A0A9BSY9"/>
<accession>A0A0A9BSY9</accession>
<protein>
    <submittedName>
        <fullName evidence="1">Uncharacterized protein</fullName>
    </submittedName>
</protein>